<accession>A0A344TCM0</accession>
<proteinExistence type="predicted"/>
<dbReference type="OrthoDB" id="8455098at2"/>
<dbReference type="Pfam" id="PF12385">
    <property type="entry name" value="Peptidase_C70"/>
    <property type="match status" value="1"/>
</dbReference>
<protein>
    <recommendedName>
        <fullName evidence="3">Papain-like cysteine protease AvrRpt2</fullName>
    </recommendedName>
</protein>
<sequence length="161" mass="17834">MAYTVPNMKLIPQDKGMSCWYASAQMLINWRREMYQMSEMGILDPSEDTGSQSIYALDSGIQNPQIVAMARRLGLVAVPPLSPTEDAIENWLFQYGPLWVNGISHIVVIAGIKAGNVLIYDPSPVNKGSIGWRSLDTWYVGNAVDSRDTANSVQTVFLHCP</sequence>
<dbReference type="EMBL" id="CP030850">
    <property type="protein sequence ID" value="AXE16391.1"/>
    <property type="molecule type" value="Genomic_DNA"/>
</dbReference>
<dbReference type="InterPro" id="IPR022118">
    <property type="entry name" value="Peptidase_C70_AvrRpt2"/>
</dbReference>
<reference evidence="1 2" key="1">
    <citation type="submission" date="2018-07" db="EMBL/GenBank/DDBJ databases">
        <title>Genome sequencing of Runella.</title>
        <authorList>
            <person name="Baek M.-G."/>
            <person name="Yi H."/>
        </authorList>
    </citation>
    <scope>NUCLEOTIDE SEQUENCE [LARGE SCALE GENOMIC DNA]</scope>
    <source>
        <strain evidence="1 2">HYN0085</strain>
    </source>
</reference>
<evidence type="ECO:0000313" key="2">
    <source>
        <dbReference type="Proteomes" id="UP000251993"/>
    </source>
</evidence>
<evidence type="ECO:0008006" key="3">
    <source>
        <dbReference type="Google" id="ProtNLM"/>
    </source>
</evidence>
<evidence type="ECO:0000313" key="1">
    <source>
        <dbReference type="EMBL" id="AXE16391.1"/>
    </source>
</evidence>
<dbReference type="KEGG" id="run:DR864_00940"/>
<keyword evidence="2" id="KW-1185">Reference proteome</keyword>
<dbReference type="Proteomes" id="UP000251993">
    <property type="component" value="Chromosome"/>
</dbReference>
<dbReference type="AlphaFoldDB" id="A0A344TCM0"/>
<name>A0A344TCM0_9BACT</name>
<dbReference type="RefSeq" id="WP_114065178.1">
    <property type="nucleotide sequence ID" value="NZ_CP030850.1"/>
</dbReference>
<dbReference type="Gene3D" id="3.90.70.10">
    <property type="entry name" value="Cysteine proteinases"/>
    <property type="match status" value="1"/>
</dbReference>
<gene>
    <name evidence="1" type="ORF">DR864_00940</name>
</gene>
<organism evidence="1 2">
    <name type="scientific">Runella rosea</name>
    <dbReference type="NCBI Taxonomy" id="2259595"/>
    <lineage>
        <taxon>Bacteria</taxon>
        <taxon>Pseudomonadati</taxon>
        <taxon>Bacteroidota</taxon>
        <taxon>Cytophagia</taxon>
        <taxon>Cytophagales</taxon>
        <taxon>Spirosomataceae</taxon>
        <taxon>Runella</taxon>
    </lineage>
</organism>